<dbReference type="EMBL" id="FJOG01000012">
    <property type="protein sequence ID" value="CZR58701.1"/>
    <property type="molecule type" value="Genomic_DNA"/>
</dbReference>
<evidence type="ECO:0000313" key="3">
    <source>
        <dbReference type="EMBL" id="CZR58701.1"/>
    </source>
</evidence>
<proteinExistence type="predicted"/>
<feature type="compositionally biased region" description="Polar residues" evidence="1">
    <location>
        <begin position="151"/>
        <end position="160"/>
    </location>
</feature>
<accession>A0A1L7X109</accession>
<sequence>MAESTDGSLTAVSTVTSISTVVVPGLSYYTTVTWPPPRSSAVTTVVASTLSNGVYTTILSTVYSTLSTLPTTSSSPGTDSGNTSATSTSISSRTGSQTSSATSGTIVPTHHSGLTKGEAAGVGVGSAVAGIFLVCLGIFLFRRRSRRHQLQSKNSFSNSEAGGKIKSISPKSTLEKNNGIRATGAAVDVSPERADDSQIRNAMQALNEFINQHVENHYHLGPFPKQMEDLKQELLKLGYTDRSTPSANTMATLLISPKTRRTAIRRLIASIMIENIGLNADPETSLVPRHIIASSRTPGSQRGEKESRPMLSHHLSHFTDNDIAVSKPAPAPKPLSAFLSASQADRQLLAAAVAHNVTRLNSILQWFIRPGAESRRQQKENLSSIILEGANLGILLFSQPMEYTFGWSASRRSEIGGRSKLVVFPSITEIRERGGRSSVRAVVEAVDEDI</sequence>
<feature type="region of interest" description="Disordered" evidence="1">
    <location>
        <begin position="69"/>
        <end position="112"/>
    </location>
</feature>
<gene>
    <name evidence="3" type="ORF">PAC_08593</name>
</gene>
<feature type="transmembrane region" description="Helical" evidence="2">
    <location>
        <begin position="119"/>
        <end position="141"/>
    </location>
</feature>
<dbReference type="CDD" id="cd12087">
    <property type="entry name" value="TM_EGFR-like"/>
    <property type="match status" value="1"/>
</dbReference>
<keyword evidence="2" id="KW-1133">Transmembrane helix</keyword>
<name>A0A1L7X109_9HELO</name>
<protein>
    <submittedName>
        <fullName evidence="3">Uncharacterized protein</fullName>
    </submittedName>
</protein>
<dbReference type="Proteomes" id="UP000184330">
    <property type="component" value="Unassembled WGS sequence"/>
</dbReference>
<evidence type="ECO:0000256" key="2">
    <source>
        <dbReference type="SAM" id="Phobius"/>
    </source>
</evidence>
<organism evidence="3 4">
    <name type="scientific">Phialocephala subalpina</name>
    <dbReference type="NCBI Taxonomy" id="576137"/>
    <lineage>
        <taxon>Eukaryota</taxon>
        <taxon>Fungi</taxon>
        <taxon>Dikarya</taxon>
        <taxon>Ascomycota</taxon>
        <taxon>Pezizomycotina</taxon>
        <taxon>Leotiomycetes</taxon>
        <taxon>Helotiales</taxon>
        <taxon>Mollisiaceae</taxon>
        <taxon>Phialocephala</taxon>
        <taxon>Phialocephala fortinii species complex</taxon>
    </lineage>
</organism>
<dbReference type="OrthoDB" id="5421765at2759"/>
<dbReference type="STRING" id="576137.A0A1L7X109"/>
<keyword evidence="2" id="KW-0812">Transmembrane</keyword>
<feature type="region of interest" description="Disordered" evidence="1">
    <location>
        <begin position="150"/>
        <end position="179"/>
    </location>
</feature>
<dbReference type="AlphaFoldDB" id="A0A1L7X109"/>
<evidence type="ECO:0000313" key="4">
    <source>
        <dbReference type="Proteomes" id="UP000184330"/>
    </source>
</evidence>
<keyword evidence="4" id="KW-1185">Reference proteome</keyword>
<feature type="compositionally biased region" description="Low complexity" evidence="1">
    <location>
        <begin position="69"/>
        <end position="105"/>
    </location>
</feature>
<keyword evidence="2" id="KW-0472">Membrane</keyword>
<reference evidence="3 4" key="1">
    <citation type="submission" date="2016-03" db="EMBL/GenBank/DDBJ databases">
        <authorList>
            <person name="Ploux O."/>
        </authorList>
    </citation>
    <scope>NUCLEOTIDE SEQUENCE [LARGE SCALE GENOMIC DNA]</scope>
    <source>
        <strain evidence="3 4">UAMH 11012</strain>
    </source>
</reference>
<evidence type="ECO:0000256" key="1">
    <source>
        <dbReference type="SAM" id="MobiDB-lite"/>
    </source>
</evidence>